<name>A0A841BQN1_9ACTN</name>
<protein>
    <submittedName>
        <fullName evidence="1">Uncharacterized protein</fullName>
    </submittedName>
</protein>
<gene>
    <name evidence="1" type="ORF">F4553_003025</name>
</gene>
<sequence length="325" mass="36470">MQVSVAQLDTELVRLRRGWGLQADGLRNRLGPGLTELCHIHGSPNDAAIRHHVGSELTRLAADFPADMRIAIGHALGIDHGVQLAHLRDRIAVLAQTLRCSERTARRRVDTAFARLAETALRNHRAEEEHGDPAKGWQVRRLRSLLRLDGDAPELIEERTIVALRDDLDRIAVRFSLPPTPNDAEAGPDLLIDVQRGARLERSERQGRSHFHYTLALPRPLNYGEEHTYTIVFGVAAGQRIRDHYAFVPLVPCEEFHLVVRFDLARRPESLWRLRHLAPRQLDEGQPTSELLELDGAGEVTLDFAQLEQGFAYGVGWRPAGTTSS</sequence>
<evidence type="ECO:0000313" key="2">
    <source>
        <dbReference type="Proteomes" id="UP000587527"/>
    </source>
</evidence>
<reference evidence="1 2" key="1">
    <citation type="submission" date="2020-08" db="EMBL/GenBank/DDBJ databases">
        <title>Sequencing the genomes of 1000 actinobacteria strains.</title>
        <authorList>
            <person name="Klenk H.-P."/>
        </authorList>
    </citation>
    <scope>NUCLEOTIDE SEQUENCE [LARGE SCALE GENOMIC DNA]</scope>
    <source>
        <strain evidence="1 2">DSM 45362</strain>
    </source>
</reference>
<organism evidence="1 2">
    <name type="scientific">Allocatelliglobosispora scoriae</name>
    <dbReference type="NCBI Taxonomy" id="643052"/>
    <lineage>
        <taxon>Bacteria</taxon>
        <taxon>Bacillati</taxon>
        <taxon>Actinomycetota</taxon>
        <taxon>Actinomycetes</taxon>
        <taxon>Micromonosporales</taxon>
        <taxon>Micromonosporaceae</taxon>
        <taxon>Allocatelliglobosispora</taxon>
    </lineage>
</organism>
<proteinExistence type="predicted"/>
<accession>A0A841BQN1</accession>
<keyword evidence="2" id="KW-1185">Reference proteome</keyword>
<evidence type="ECO:0000313" key="1">
    <source>
        <dbReference type="EMBL" id="MBB5869646.1"/>
    </source>
</evidence>
<dbReference type="EMBL" id="JACHMN010000002">
    <property type="protein sequence ID" value="MBB5869646.1"/>
    <property type="molecule type" value="Genomic_DNA"/>
</dbReference>
<dbReference type="RefSeq" id="WP_184836409.1">
    <property type="nucleotide sequence ID" value="NZ_JACHMN010000002.1"/>
</dbReference>
<comment type="caution">
    <text evidence="1">The sequence shown here is derived from an EMBL/GenBank/DDBJ whole genome shotgun (WGS) entry which is preliminary data.</text>
</comment>
<dbReference type="AlphaFoldDB" id="A0A841BQN1"/>
<dbReference type="Proteomes" id="UP000587527">
    <property type="component" value="Unassembled WGS sequence"/>
</dbReference>